<evidence type="ECO:0000259" key="1">
    <source>
        <dbReference type="Pfam" id="PF10592"/>
    </source>
</evidence>
<organism evidence="2 3">
    <name type="scientific">Aureimonas altamirensis DSM 21988</name>
    <dbReference type="NCBI Taxonomy" id="1121026"/>
    <lineage>
        <taxon>Bacteria</taxon>
        <taxon>Pseudomonadati</taxon>
        <taxon>Pseudomonadota</taxon>
        <taxon>Alphaproteobacteria</taxon>
        <taxon>Hyphomicrobiales</taxon>
        <taxon>Aurantimonadaceae</taxon>
        <taxon>Aureimonas</taxon>
    </lineage>
</organism>
<sequence length="564" mass="62039">MSSLKVRQTESKLLGLFEQHLDLHDIGPNDPERRVKILSRCLAAFAVFNETGCSEQEAASAVWDGGDDNGLDAVFHEAADKRIIVVQSKWIKAGTGEPEAKDLAAFANGVKDLVEDEMDHFGSRLHARFAEVSQALLTPGATISIVLISTGASVLAPHGTTNLDRILKELNAGVALGDEPMASKQVFGLSEVYARLASSAVGEAINLQANIYEWSHVTTPYPAYVGSIDGLQLKDWWTTYGRRLVAKNIRHSLGSTDVNEQIRQTATSDPDHFWYYNNGITLIAETSLKAPRSAASRTAGIFEFQGASIVNGAQTVSTLGRIEQDEKLGKVRVPIRIILLNGAPNNFGAEVTRTNNLQNRVEGRDFAAQDPQQSRLQQEMGIEDIEYQFLRSDTFIPSDRSCDIIEVTTALACAAADASLAVQLKTGIGRFFGDITRAPYKAIFNPSLSGAKAFNSTVVQRKIDLWIENKKKEVSKRSGYPWGVLIHGNRILAASVFKNISSDLLSKPIHDFSIHEPKIDIESICKRVYNSMVNELEKEYPNKFLAVLFKNPSMSKHIFDLSST</sequence>
<dbReference type="RefSeq" id="WP_073468993.1">
    <property type="nucleotide sequence ID" value="NZ_FQZC01000001.1"/>
</dbReference>
<reference evidence="2 3" key="1">
    <citation type="submission" date="2016-11" db="EMBL/GenBank/DDBJ databases">
        <authorList>
            <person name="Varghese N."/>
            <person name="Submissions S."/>
        </authorList>
    </citation>
    <scope>NUCLEOTIDE SEQUENCE [LARGE SCALE GENOMIC DNA]</scope>
    <source>
        <strain evidence="2 3">DSM 21988</strain>
    </source>
</reference>
<accession>A0ABY1I8H0</accession>
<protein>
    <submittedName>
        <fullName evidence="2">AIPR protein</fullName>
    </submittedName>
</protein>
<dbReference type="Pfam" id="PF10592">
    <property type="entry name" value="AIPR"/>
    <property type="match status" value="1"/>
</dbReference>
<keyword evidence="3" id="KW-1185">Reference proteome</keyword>
<evidence type="ECO:0000313" key="3">
    <source>
        <dbReference type="Proteomes" id="UP000184290"/>
    </source>
</evidence>
<evidence type="ECO:0000313" key="2">
    <source>
        <dbReference type="EMBL" id="SHI66337.1"/>
    </source>
</evidence>
<gene>
    <name evidence="2" type="ORF">SAMN02745911_0794</name>
</gene>
<comment type="caution">
    <text evidence="2">The sequence shown here is derived from an EMBL/GenBank/DDBJ whole genome shotgun (WGS) entry which is preliminary data.</text>
</comment>
<name>A0ABY1I8H0_9HYPH</name>
<feature type="domain" description="Abortive phage infection protein C-terminal" evidence="1">
    <location>
        <begin position="247"/>
        <end position="391"/>
    </location>
</feature>
<proteinExistence type="predicted"/>
<dbReference type="EMBL" id="FQZC01000001">
    <property type="protein sequence ID" value="SHI66337.1"/>
    <property type="molecule type" value="Genomic_DNA"/>
</dbReference>
<dbReference type="Proteomes" id="UP000184290">
    <property type="component" value="Unassembled WGS sequence"/>
</dbReference>
<dbReference type="InterPro" id="IPR018891">
    <property type="entry name" value="AIPR_C"/>
</dbReference>